<protein>
    <submittedName>
        <fullName evidence="1">Uncharacterized protein</fullName>
    </submittedName>
</protein>
<evidence type="ECO:0000313" key="2">
    <source>
        <dbReference type="Proteomes" id="UP000009342"/>
    </source>
</evidence>
<comment type="caution">
    <text evidence="1">The sequence shown here is derived from an EMBL/GenBank/DDBJ whole genome shotgun (WGS) entry which is preliminary data.</text>
</comment>
<accession>A0ABM9Q607</accession>
<gene>
    <name evidence="1" type="ORF">BN134_1622</name>
</gene>
<organism evidence="1 2">
    <name type="scientific">Cronobacter dublinensis 1210</name>
    <dbReference type="NCBI Taxonomy" id="1208656"/>
    <lineage>
        <taxon>Bacteria</taxon>
        <taxon>Pseudomonadati</taxon>
        <taxon>Pseudomonadota</taxon>
        <taxon>Gammaproteobacteria</taxon>
        <taxon>Enterobacterales</taxon>
        <taxon>Enterobacteriaceae</taxon>
        <taxon>Cronobacter</taxon>
    </lineage>
</organism>
<reference evidence="2" key="1">
    <citation type="journal article" date="2012" name="PLoS ONE">
        <title>Comparative analysis of genome sequences covering the seven cronobacter species.</title>
        <authorList>
            <person name="Joseph S."/>
            <person name="Desai P."/>
            <person name="Ji Y."/>
            <person name="Cummings C.A."/>
            <person name="Shih R."/>
            <person name="Degoricija L."/>
            <person name="Rico A."/>
            <person name="Brzoska P."/>
            <person name="Hamby S.E."/>
            <person name="Masood N."/>
            <person name="Hariri S."/>
            <person name="Sonbol H."/>
            <person name="Chuzhanova N."/>
            <person name="McClelland M."/>
            <person name="Furtado M.R."/>
            <person name="Forsythe S.J."/>
        </authorList>
    </citation>
    <scope>NUCLEOTIDE SEQUENCE [LARGE SCALE GENOMIC DNA]</scope>
    <source>
        <strain evidence="2">1210</strain>
    </source>
</reference>
<dbReference type="EMBL" id="CAKZ01000077">
    <property type="protein sequence ID" value="CCJ80897.1"/>
    <property type="molecule type" value="Genomic_DNA"/>
</dbReference>
<dbReference type="Proteomes" id="UP000009342">
    <property type="component" value="Unassembled WGS sequence"/>
</dbReference>
<proteinExistence type="predicted"/>
<evidence type="ECO:0000313" key="1">
    <source>
        <dbReference type="EMBL" id="CCJ80897.1"/>
    </source>
</evidence>
<name>A0ABM9Q607_9ENTR</name>
<keyword evidence="2" id="KW-1185">Reference proteome</keyword>
<sequence>MLVWGSWRITHHQRLPDLIRRHFSVTVAVNLRHQVAIKRQNYLSDFIKTPNVIFLF</sequence>